<dbReference type="GO" id="GO:0005829">
    <property type="term" value="C:cytosol"/>
    <property type="evidence" value="ECO:0007669"/>
    <property type="project" value="TreeGrafter"/>
</dbReference>
<name>A0A9D2AQ37_9FIRM</name>
<comment type="caution">
    <text evidence="13">The sequence shown here is derived from an EMBL/GenBank/DDBJ whole genome shotgun (WGS) entry which is preliminary data.</text>
</comment>
<accession>A0A9D2AQ37</accession>
<evidence type="ECO:0000313" key="13">
    <source>
        <dbReference type="EMBL" id="HIX46117.1"/>
    </source>
</evidence>
<dbReference type="HAMAP" id="MF_00300">
    <property type="entry name" value="Chorismate_synth"/>
    <property type="match status" value="1"/>
</dbReference>
<dbReference type="EMBL" id="DXFD01000006">
    <property type="protein sequence ID" value="HIX46117.1"/>
    <property type="molecule type" value="Genomic_DNA"/>
</dbReference>
<evidence type="ECO:0000256" key="12">
    <source>
        <dbReference type="RuleBase" id="RU000605"/>
    </source>
</evidence>
<keyword evidence="4 11" id="KW-0028">Amino-acid biosynthesis</keyword>
<feature type="binding site" evidence="11">
    <location>
        <position position="289"/>
    </location>
    <ligand>
        <name>FMN</name>
        <dbReference type="ChEBI" id="CHEBI:58210"/>
    </ligand>
</feature>
<comment type="function">
    <text evidence="11">Catalyzes the anti-1,4-elimination of the C-3 phosphate and the C-6 proR hydrogen from 5-enolpyruvylshikimate-3-phosphate (EPSP) to yield chorismate, which is the branch point compound that serves as the starting substrate for the three terminal pathways of aromatic amino acid biosynthesis. This reaction introduces a second double bond into the aromatic ring system.</text>
</comment>
<evidence type="ECO:0000256" key="1">
    <source>
        <dbReference type="ARBA" id="ARBA00005044"/>
    </source>
</evidence>
<keyword evidence="8 11" id="KW-0521">NADP</keyword>
<dbReference type="EC" id="4.2.3.5" evidence="3 11"/>
<dbReference type="PANTHER" id="PTHR21085:SF0">
    <property type="entry name" value="CHORISMATE SYNTHASE"/>
    <property type="match status" value="1"/>
</dbReference>
<dbReference type="InterPro" id="IPR035904">
    <property type="entry name" value="Chorismate_synth_AroC_sf"/>
</dbReference>
<dbReference type="Gene3D" id="3.60.150.10">
    <property type="entry name" value="Chorismate synthase AroC"/>
    <property type="match status" value="1"/>
</dbReference>
<evidence type="ECO:0000256" key="9">
    <source>
        <dbReference type="ARBA" id="ARBA00023141"/>
    </source>
</evidence>
<dbReference type="FunFam" id="3.60.150.10:FF:000002">
    <property type="entry name" value="Chorismate synthase"/>
    <property type="match status" value="1"/>
</dbReference>
<evidence type="ECO:0000256" key="2">
    <source>
        <dbReference type="ARBA" id="ARBA00008014"/>
    </source>
</evidence>
<comment type="catalytic activity">
    <reaction evidence="11 12">
        <text>5-O-(1-carboxyvinyl)-3-phosphoshikimate = chorismate + phosphate</text>
        <dbReference type="Rhea" id="RHEA:21020"/>
        <dbReference type="ChEBI" id="CHEBI:29748"/>
        <dbReference type="ChEBI" id="CHEBI:43474"/>
        <dbReference type="ChEBI" id="CHEBI:57701"/>
        <dbReference type="EC" id="4.2.3.5"/>
    </reaction>
</comment>
<evidence type="ECO:0000256" key="6">
    <source>
        <dbReference type="ARBA" id="ARBA00022643"/>
    </source>
</evidence>
<dbReference type="GO" id="GO:0008652">
    <property type="term" value="P:amino acid biosynthetic process"/>
    <property type="evidence" value="ECO:0007669"/>
    <property type="project" value="UniProtKB-KW"/>
</dbReference>
<reference evidence="13" key="1">
    <citation type="journal article" date="2021" name="PeerJ">
        <title>Extensive microbial diversity within the chicken gut microbiome revealed by metagenomics and culture.</title>
        <authorList>
            <person name="Gilroy R."/>
            <person name="Ravi A."/>
            <person name="Getino M."/>
            <person name="Pursley I."/>
            <person name="Horton D.L."/>
            <person name="Alikhan N.F."/>
            <person name="Baker D."/>
            <person name="Gharbi K."/>
            <person name="Hall N."/>
            <person name="Watson M."/>
            <person name="Adriaenssens E.M."/>
            <person name="Foster-Nyarko E."/>
            <person name="Jarju S."/>
            <person name="Secka A."/>
            <person name="Antonio M."/>
            <person name="Oren A."/>
            <person name="Chaudhuri R.R."/>
            <person name="La Ragione R."/>
            <person name="Hildebrand F."/>
            <person name="Pallen M.J."/>
        </authorList>
    </citation>
    <scope>NUCLEOTIDE SEQUENCE</scope>
    <source>
        <strain evidence="13">26628</strain>
    </source>
</reference>
<dbReference type="PROSITE" id="PS00787">
    <property type="entry name" value="CHORISMATE_SYNTHASE_1"/>
    <property type="match status" value="1"/>
</dbReference>
<dbReference type="AlphaFoldDB" id="A0A9D2AQ37"/>
<dbReference type="InterPro" id="IPR000453">
    <property type="entry name" value="Chorismate_synth"/>
</dbReference>
<dbReference type="GO" id="GO:0009073">
    <property type="term" value="P:aromatic amino acid family biosynthetic process"/>
    <property type="evidence" value="ECO:0007669"/>
    <property type="project" value="UniProtKB-KW"/>
</dbReference>
<feature type="binding site" evidence="11">
    <location>
        <begin position="127"/>
        <end position="129"/>
    </location>
    <ligand>
        <name>FMN</name>
        <dbReference type="ChEBI" id="CHEBI:58210"/>
    </ligand>
</feature>
<protein>
    <recommendedName>
        <fullName evidence="3 11">Chorismate synthase</fullName>
        <shortName evidence="11">CS</shortName>
        <ecNumber evidence="3 11">4.2.3.5</ecNumber>
    </recommendedName>
    <alternativeName>
        <fullName evidence="11">5-enolpyruvylshikimate-3-phosphate phospholyase</fullName>
    </alternativeName>
</protein>
<dbReference type="Proteomes" id="UP000824249">
    <property type="component" value="Unassembled WGS sequence"/>
</dbReference>
<dbReference type="NCBIfam" id="TIGR00033">
    <property type="entry name" value="aroC"/>
    <property type="match status" value="1"/>
</dbReference>
<feature type="binding site" evidence="11">
    <location>
        <begin position="304"/>
        <end position="308"/>
    </location>
    <ligand>
        <name>FMN</name>
        <dbReference type="ChEBI" id="CHEBI:58210"/>
    </ligand>
</feature>
<evidence type="ECO:0000256" key="7">
    <source>
        <dbReference type="ARBA" id="ARBA00022827"/>
    </source>
</evidence>
<evidence type="ECO:0000256" key="4">
    <source>
        <dbReference type="ARBA" id="ARBA00022605"/>
    </source>
</evidence>
<organism evidence="13 14">
    <name type="scientific">Candidatus Borkfalkia faecigallinarum</name>
    <dbReference type="NCBI Taxonomy" id="2838509"/>
    <lineage>
        <taxon>Bacteria</taxon>
        <taxon>Bacillati</taxon>
        <taxon>Bacillota</taxon>
        <taxon>Clostridia</taxon>
        <taxon>Christensenellales</taxon>
        <taxon>Christensenellaceae</taxon>
        <taxon>Candidatus Borkfalkia</taxon>
    </lineage>
</organism>
<comment type="similarity">
    <text evidence="2 11 12">Belongs to the chorismate synthase family.</text>
</comment>
<dbReference type="PIRSF" id="PIRSF001456">
    <property type="entry name" value="Chorismate_synth"/>
    <property type="match status" value="1"/>
</dbReference>
<dbReference type="Pfam" id="PF01264">
    <property type="entry name" value="Chorismate_synt"/>
    <property type="match status" value="1"/>
</dbReference>
<dbReference type="GO" id="GO:0009423">
    <property type="term" value="P:chorismate biosynthetic process"/>
    <property type="evidence" value="ECO:0007669"/>
    <property type="project" value="UniProtKB-UniRule"/>
</dbReference>
<dbReference type="GO" id="GO:0010181">
    <property type="term" value="F:FMN binding"/>
    <property type="evidence" value="ECO:0007669"/>
    <property type="project" value="TreeGrafter"/>
</dbReference>
<keyword evidence="10 11" id="KW-0456">Lyase</keyword>
<comment type="cofactor">
    <cofactor evidence="11 12">
        <name>FMNH2</name>
        <dbReference type="ChEBI" id="CHEBI:57618"/>
    </cofactor>
    <text evidence="11 12">Reduced FMN (FMNH(2)).</text>
</comment>
<dbReference type="InterPro" id="IPR020541">
    <property type="entry name" value="Chorismate_synthase_CS"/>
</dbReference>
<keyword evidence="6 11" id="KW-0288">FMN</keyword>
<evidence type="ECO:0000313" key="14">
    <source>
        <dbReference type="Proteomes" id="UP000824249"/>
    </source>
</evidence>
<sequence>MKWMTSGESHGRALTAIVEGLPSNLEVDTAEIDRYLALRQSGYGRGARQKIETDRVQILAGVRDRRTLGSPVCLLVENRDYANWEPYMSPYGADVSARRLTRVRPGHADLTGLRKYDQTDARNILERASARETAVRVAAGTLARMFLRALGVEVGGYVRSVAGVTDEKEYTFDQLRGVQDRELFMPDEVLCKQAKSRIDAIKEAKDTAGGIVEVRVRGLKSGFGSCMSYGEKLDGHLAGAVMGIQAIKGVEIGLGFAAALRPGSEVHDEIFSEGGRFVRRTNNAGGIEGGMSNGEEIVLRAAMKPIPTLMRGLNTVDYATGEACRAATERSDVCAICACEVVVESTVCFALAQKVLDRLGGDNMQEIAARYAALD</sequence>
<evidence type="ECO:0000256" key="3">
    <source>
        <dbReference type="ARBA" id="ARBA00013036"/>
    </source>
</evidence>
<evidence type="ECO:0000256" key="8">
    <source>
        <dbReference type="ARBA" id="ARBA00022857"/>
    </source>
</evidence>
<comment type="subunit">
    <text evidence="11">Homotetramer.</text>
</comment>
<feature type="binding site" evidence="11">
    <location>
        <position position="330"/>
    </location>
    <ligand>
        <name>FMN</name>
        <dbReference type="ChEBI" id="CHEBI:58210"/>
    </ligand>
</feature>
<comment type="pathway">
    <text evidence="1 11 12">Metabolic intermediate biosynthesis; chorismate biosynthesis; chorismate from D-erythrose 4-phosphate and phosphoenolpyruvate: step 7/7.</text>
</comment>
<feature type="binding site" evidence="11">
    <location>
        <position position="45"/>
    </location>
    <ligand>
        <name>NADP(+)</name>
        <dbReference type="ChEBI" id="CHEBI:58349"/>
    </ligand>
</feature>
<gene>
    <name evidence="11 13" type="primary">aroC</name>
    <name evidence="13" type="ORF">H9737_00320</name>
</gene>
<dbReference type="PANTHER" id="PTHR21085">
    <property type="entry name" value="CHORISMATE SYNTHASE"/>
    <property type="match status" value="1"/>
</dbReference>
<feature type="binding site" evidence="11">
    <location>
        <position position="39"/>
    </location>
    <ligand>
        <name>NADP(+)</name>
        <dbReference type="ChEBI" id="CHEBI:58349"/>
    </ligand>
</feature>
<proteinExistence type="inferred from homology"/>
<keyword evidence="9 11" id="KW-0057">Aromatic amino acid biosynthesis</keyword>
<evidence type="ECO:0000256" key="11">
    <source>
        <dbReference type="HAMAP-Rule" id="MF_00300"/>
    </source>
</evidence>
<keyword evidence="7 11" id="KW-0274">FAD</keyword>
<feature type="binding site" evidence="11">
    <location>
        <begin position="245"/>
        <end position="246"/>
    </location>
    <ligand>
        <name>FMN</name>
        <dbReference type="ChEBI" id="CHEBI:58210"/>
    </ligand>
</feature>
<dbReference type="NCBIfam" id="NF003793">
    <property type="entry name" value="PRK05382.1"/>
    <property type="match status" value="1"/>
</dbReference>
<reference evidence="13" key="2">
    <citation type="submission" date="2021-04" db="EMBL/GenBank/DDBJ databases">
        <authorList>
            <person name="Gilroy R."/>
        </authorList>
    </citation>
    <scope>NUCLEOTIDE SEQUENCE</scope>
    <source>
        <strain evidence="13">26628</strain>
    </source>
</reference>
<evidence type="ECO:0000256" key="5">
    <source>
        <dbReference type="ARBA" id="ARBA00022630"/>
    </source>
</evidence>
<dbReference type="GO" id="GO:0004107">
    <property type="term" value="F:chorismate synthase activity"/>
    <property type="evidence" value="ECO:0007669"/>
    <property type="project" value="UniProtKB-UniRule"/>
</dbReference>
<dbReference type="CDD" id="cd07304">
    <property type="entry name" value="Chorismate_synthase"/>
    <property type="match status" value="1"/>
</dbReference>
<dbReference type="PROSITE" id="PS00788">
    <property type="entry name" value="CHORISMATE_SYNTHASE_2"/>
    <property type="match status" value="1"/>
</dbReference>
<evidence type="ECO:0000256" key="10">
    <source>
        <dbReference type="ARBA" id="ARBA00023239"/>
    </source>
</evidence>
<dbReference type="SUPFAM" id="SSF103263">
    <property type="entry name" value="Chorismate synthase, AroC"/>
    <property type="match status" value="1"/>
</dbReference>
<keyword evidence="5 11" id="KW-0285">Flavoprotein</keyword>